<accession>A0A6S6TTB8</accession>
<dbReference type="AlphaFoldDB" id="A0A6S6TTB8"/>
<proteinExistence type="predicted"/>
<gene>
    <name evidence="1" type="ORF">HELGO_WM18776</name>
</gene>
<protein>
    <submittedName>
        <fullName evidence="1">Uncharacterized protein</fullName>
    </submittedName>
</protein>
<reference evidence="1" key="1">
    <citation type="submission" date="2020-01" db="EMBL/GenBank/DDBJ databases">
        <authorList>
            <person name="Meier V. D."/>
            <person name="Meier V D."/>
        </authorList>
    </citation>
    <scope>NUCLEOTIDE SEQUENCE</scope>
    <source>
        <strain evidence="1">HLG_WM_MAG_10</strain>
    </source>
</reference>
<name>A0A6S6TTB8_9BACT</name>
<evidence type="ECO:0000313" key="1">
    <source>
        <dbReference type="EMBL" id="CAA6822585.1"/>
    </source>
</evidence>
<dbReference type="EMBL" id="CACVAQ010000316">
    <property type="protein sequence ID" value="CAA6822585.1"/>
    <property type="molecule type" value="Genomic_DNA"/>
</dbReference>
<sequence length="477" mass="56765">MHQIVPFMYKSKLITIFKALPTTQKRQFRKWLISPIHNQHQDVVKLFDFIYTKRNLSPKSISKEQAYQYLYGTTTYKDSRMRHVMSFALETLNRFVSYSQIQKDSFLNDFSLIKGYRELQLDKYAAQSLDKIKKQQKNKSIKNSTFFLQNYQLEQEFFEQKSKQQRTNRINLKEVTRPFTTLFIIHTLKYACISQTHSNLRKEAYQIPLLEAVLEEIKGGYYTEIDAIMIYYHSYWALTLTDAEKHFVKLKEYLLRDQPVLNLIDLKDLYLAALNYCIKKLNIGEEEYVIEALEIYKMGLRTKILLEENKLSRFAYKNITALGLRAKDFDWIRDFIETYAAFVEPKYRTSYKHYNTAKLHFEQGNQSKAMELLLQVEYDDIFLNLDAKIILLKIYFANKDYEAMTSLLDSTRVYLGRKSKSVMSYHQENYKNILRFTQKISSLSPYNKKAKSALIEEIKTIRPLTERQWLLSALSQH</sequence>
<organism evidence="1">
    <name type="scientific">uncultured Aureispira sp</name>
    <dbReference type="NCBI Taxonomy" id="1331704"/>
    <lineage>
        <taxon>Bacteria</taxon>
        <taxon>Pseudomonadati</taxon>
        <taxon>Bacteroidota</taxon>
        <taxon>Saprospiria</taxon>
        <taxon>Saprospirales</taxon>
        <taxon>Saprospiraceae</taxon>
        <taxon>Aureispira</taxon>
        <taxon>environmental samples</taxon>
    </lineage>
</organism>